<accession>K1RNA3</accession>
<dbReference type="InterPro" id="IPR020846">
    <property type="entry name" value="MFS_dom"/>
</dbReference>
<organism evidence="6">
    <name type="scientific">Magallana gigas</name>
    <name type="common">Pacific oyster</name>
    <name type="synonym">Crassostrea gigas</name>
    <dbReference type="NCBI Taxonomy" id="29159"/>
    <lineage>
        <taxon>Eukaryota</taxon>
        <taxon>Metazoa</taxon>
        <taxon>Spiralia</taxon>
        <taxon>Lophotrochozoa</taxon>
        <taxon>Mollusca</taxon>
        <taxon>Bivalvia</taxon>
        <taxon>Autobranchia</taxon>
        <taxon>Pteriomorphia</taxon>
        <taxon>Ostreida</taxon>
        <taxon>Ostreoidea</taxon>
        <taxon>Ostreidae</taxon>
        <taxon>Magallana</taxon>
    </lineage>
</organism>
<sequence>MSLGFCFSIFKAIRCGMMIDPDMKTTSDYLEEVIEEIGGFGKFQVLLHGSILLSKVSITWSLLIMAFAGAAPDWWCVYPNTTYTPASGAINYNTTVLPSSSPNVTVPEMTKSFQTCTPPSNESSVCQSFVFDDSMRTIINEWGLICDDKWVTATVSSVQMAGLLISGLLGGQLADVIGRKPTFYVSILILSVFNIVAGFSTSWIMFAVTRFIIGLGCGAYLTVFYTFSVEFTPTKFRPIQIAVPDWSIWAALLGFFSYILKDWKSLHILTGGLTGLSLFTWWIVPESFRWLVSHDKLAEADKVIKKIARMNNHPKPDLNKLRAVVDSDPSFQGSRQYTFLELIRDRSLLKTTALAGVGWFSCGYAYYAISYSVDQLSGDLYLNMFLLSVIDIPALMSIWYLSNRLGRRWTCLGYFMIGSAACLGVAVSQMIDVDSGLQKTLINGFALAAKFGVSASWAAIMAFTTEVYPTVVRNIGYGTQNSISRIGALIAPQLVLVNKVTPGVMYIICFVVTLTSAITCLLLKETKDKTISDNLEVRVAANRK</sequence>
<evidence type="ECO:0000256" key="1">
    <source>
        <dbReference type="ARBA" id="ARBA00004141"/>
    </source>
</evidence>
<protein>
    <submittedName>
        <fullName evidence="6">Solute carrier family 22 member 4</fullName>
    </submittedName>
</protein>
<dbReference type="InterPro" id="IPR036259">
    <property type="entry name" value="MFS_trans_sf"/>
</dbReference>
<evidence type="ECO:0000313" key="6">
    <source>
        <dbReference type="EMBL" id="EKC43055.1"/>
    </source>
</evidence>
<dbReference type="GO" id="GO:0022857">
    <property type="term" value="F:transmembrane transporter activity"/>
    <property type="evidence" value="ECO:0007669"/>
    <property type="project" value="InterPro"/>
</dbReference>
<dbReference type="GO" id="GO:0016020">
    <property type="term" value="C:membrane"/>
    <property type="evidence" value="ECO:0007669"/>
    <property type="project" value="UniProtKB-SubCell"/>
</dbReference>
<keyword evidence="4" id="KW-0472">Membrane</keyword>
<dbReference type="InterPro" id="IPR005829">
    <property type="entry name" value="Sugar_transporter_CS"/>
</dbReference>
<dbReference type="InParanoid" id="K1RNA3"/>
<dbReference type="PROSITE" id="PS50850">
    <property type="entry name" value="MFS"/>
    <property type="match status" value="1"/>
</dbReference>
<keyword evidence="2" id="KW-0812">Transmembrane</keyword>
<feature type="domain" description="Major facilitator superfamily (MFS) profile" evidence="5">
    <location>
        <begin position="79"/>
        <end position="527"/>
    </location>
</feature>
<dbReference type="AlphaFoldDB" id="K1RNA3"/>
<keyword evidence="3" id="KW-1133">Transmembrane helix</keyword>
<dbReference type="SUPFAM" id="SSF103473">
    <property type="entry name" value="MFS general substrate transporter"/>
    <property type="match status" value="1"/>
</dbReference>
<dbReference type="InterPro" id="IPR005828">
    <property type="entry name" value="MFS_sugar_transport-like"/>
</dbReference>
<evidence type="ECO:0000256" key="2">
    <source>
        <dbReference type="ARBA" id="ARBA00022692"/>
    </source>
</evidence>
<evidence type="ECO:0000256" key="3">
    <source>
        <dbReference type="ARBA" id="ARBA00022989"/>
    </source>
</evidence>
<evidence type="ECO:0000256" key="4">
    <source>
        <dbReference type="ARBA" id="ARBA00023136"/>
    </source>
</evidence>
<reference evidence="6" key="1">
    <citation type="journal article" date="2012" name="Nature">
        <title>The oyster genome reveals stress adaptation and complexity of shell formation.</title>
        <authorList>
            <person name="Zhang G."/>
            <person name="Fang X."/>
            <person name="Guo X."/>
            <person name="Li L."/>
            <person name="Luo R."/>
            <person name="Xu F."/>
            <person name="Yang P."/>
            <person name="Zhang L."/>
            <person name="Wang X."/>
            <person name="Qi H."/>
            <person name="Xiong Z."/>
            <person name="Que H."/>
            <person name="Xie Y."/>
            <person name="Holland P.W."/>
            <person name="Paps J."/>
            <person name="Zhu Y."/>
            <person name="Wu F."/>
            <person name="Chen Y."/>
            <person name="Wang J."/>
            <person name="Peng C."/>
            <person name="Meng J."/>
            <person name="Yang L."/>
            <person name="Liu J."/>
            <person name="Wen B."/>
            <person name="Zhang N."/>
            <person name="Huang Z."/>
            <person name="Zhu Q."/>
            <person name="Feng Y."/>
            <person name="Mount A."/>
            <person name="Hedgecock D."/>
            <person name="Xu Z."/>
            <person name="Liu Y."/>
            <person name="Domazet-Loso T."/>
            <person name="Du Y."/>
            <person name="Sun X."/>
            <person name="Zhang S."/>
            <person name="Liu B."/>
            <person name="Cheng P."/>
            <person name="Jiang X."/>
            <person name="Li J."/>
            <person name="Fan D."/>
            <person name="Wang W."/>
            <person name="Fu W."/>
            <person name="Wang T."/>
            <person name="Wang B."/>
            <person name="Zhang J."/>
            <person name="Peng Z."/>
            <person name="Li Y."/>
            <person name="Li N."/>
            <person name="Wang J."/>
            <person name="Chen M."/>
            <person name="He Y."/>
            <person name="Tan F."/>
            <person name="Song X."/>
            <person name="Zheng Q."/>
            <person name="Huang R."/>
            <person name="Yang H."/>
            <person name="Du X."/>
            <person name="Chen L."/>
            <person name="Yang M."/>
            <person name="Gaffney P.M."/>
            <person name="Wang S."/>
            <person name="Luo L."/>
            <person name="She Z."/>
            <person name="Ming Y."/>
            <person name="Huang W."/>
            <person name="Zhang S."/>
            <person name="Huang B."/>
            <person name="Zhang Y."/>
            <person name="Qu T."/>
            <person name="Ni P."/>
            <person name="Miao G."/>
            <person name="Wang J."/>
            <person name="Wang Q."/>
            <person name="Steinberg C.E."/>
            <person name="Wang H."/>
            <person name="Li N."/>
            <person name="Qian L."/>
            <person name="Zhang G."/>
            <person name="Li Y."/>
            <person name="Yang H."/>
            <person name="Liu X."/>
            <person name="Wang J."/>
            <person name="Yin Y."/>
            <person name="Wang J."/>
        </authorList>
    </citation>
    <scope>NUCLEOTIDE SEQUENCE [LARGE SCALE GENOMIC DNA]</scope>
    <source>
        <strain evidence="6">05x7-T-G4-1.051#20</strain>
    </source>
</reference>
<dbReference type="PROSITE" id="PS00217">
    <property type="entry name" value="SUGAR_TRANSPORT_2"/>
    <property type="match status" value="1"/>
</dbReference>
<comment type="subcellular location">
    <subcellularLocation>
        <location evidence="1">Membrane</location>
        <topology evidence="1">Multi-pass membrane protein</topology>
    </subcellularLocation>
</comment>
<name>K1RNA3_MAGGI</name>
<dbReference type="EMBL" id="JH816405">
    <property type="protein sequence ID" value="EKC43055.1"/>
    <property type="molecule type" value="Genomic_DNA"/>
</dbReference>
<dbReference type="HOGENOM" id="CLU_001265_33_5_1"/>
<dbReference type="PANTHER" id="PTHR24064">
    <property type="entry name" value="SOLUTE CARRIER FAMILY 22 MEMBER"/>
    <property type="match status" value="1"/>
</dbReference>
<dbReference type="PROSITE" id="PS00216">
    <property type="entry name" value="SUGAR_TRANSPORT_1"/>
    <property type="match status" value="1"/>
</dbReference>
<gene>
    <name evidence="6" type="ORF">CGI_10018043</name>
</gene>
<evidence type="ECO:0000259" key="5">
    <source>
        <dbReference type="PROSITE" id="PS50850"/>
    </source>
</evidence>
<dbReference type="Pfam" id="PF00083">
    <property type="entry name" value="Sugar_tr"/>
    <property type="match status" value="1"/>
</dbReference>
<dbReference type="Gene3D" id="1.20.1250.20">
    <property type="entry name" value="MFS general substrate transporter like domains"/>
    <property type="match status" value="1"/>
</dbReference>
<proteinExistence type="predicted"/>